<dbReference type="EMBL" id="JBFOLK010000008">
    <property type="protein sequence ID" value="KAL2492060.1"/>
    <property type="molecule type" value="Genomic_DNA"/>
</dbReference>
<keyword evidence="2" id="KW-1185">Reference proteome</keyword>
<evidence type="ECO:0000313" key="2">
    <source>
        <dbReference type="Proteomes" id="UP001604336"/>
    </source>
</evidence>
<comment type="caution">
    <text evidence="1">The sequence shown here is derived from an EMBL/GenBank/DDBJ whole genome shotgun (WGS) entry which is preliminary data.</text>
</comment>
<sequence>MGNFNHSAKHTLDPTSKPLNPDLYVVGRFLLITSHTISDITLQQSGSIELQILQTAADLRPSSVIQLIGTHAGGPIPAASLALANPNHVLGVDPRHIVAATLV</sequence>
<proteinExistence type="predicted"/>
<dbReference type="AlphaFoldDB" id="A0ABD1RUF8"/>
<dbReference type="Proteomes" id="UP001604336">
    <property type="component" value="Unassembled WGS sequence"/>
</dbReference>
<evidence type="ECO:0000313" key="1">
    <source>
        <dbReference type="EMBL" id="KAL2492060.1"/>
    </source>
</evidence>
<gene>
    <name evidence="1" type="ORF">Adt_27688</name>
</gene>
<accession>A0ABD1RUF8</accession>
<name>A0ABD1RUF8_9LAMI</name>
<reference evidence="2" key="1">
    <citation type="submission" date="2024-07" db="EMBL/GenBank/DDBJ databases">
        <title>Two chromosome-level genome assemblies of Korean endemic species Abeliophyllum distichum and Forsythia ovata (Oleaceae).</title>
        <authorList>
            <person name="Jang H."/>
        </authorList>
    </citation>
    <scope>NUCLEOTIDE SEQUENCE [LARGE SCALE GENOMIC DNA]</scope>
</reference>
<organism evidence="1 2">
    <name type="scientific">Abeliophyllum distichum</name>
    <dbReference type="NCBI Taxonomy" id="126358"/>
    <lineage>
        <taxon>Eukaryota</taxon>
        <taxon>Viridiplantae</taxon>
        <taxon>Streptophyta</taxon>
        <taxon>Embryophyta</taxon>
        <taxon>Tracheophyta</taxon>
        <taxon>Spermatophyta</taxon>
        <taxon>Magnoliopsida</taxon>
        <taxon>eudicotyledons</taxon>
        <taxon>Gunneridae</taxon>
        <taxon>Pentapetalae</taxon>
        <taxon>asterids</taxon>
        <taxon>lamiids</taxon>
        <taxon>Lamiales</taxon>
        <taxon>Oleaceae</taxon>
        <taxon>Forsythieae</taxon>
        <taxon>Abeliophyllum</taxon>
    </lineage>
</organism>
<protein>
    <submittedName>
        <fullName evidence="1">Uncharacterized protein</fullName>
    </submittedName>
</protein>